<evidence type="ECO:0000313" key="1">
    <source>
        <dbReference type="EMBL" id="PTB68963.1"/>
    </source>
</evidence>
<sequence>MPQAMGLVLFPPGQSLLNGSYASKLKRDGSAIVPKKSCFWPSHPCMQRMHQLMLSHGGSMYRHGTQGIAVIPAHGCGTALPAVSVGLRRGIEYGEMPGSLRPGAAAEDAQQVPPSTSRLRSGTKALRNISMPYIWYPGTGQEAVSATSFIYQKHRDTSLRHWPHIDMSVIISGALEIGDKADDWNE</sequence>
<dbReference type="AlphaFoldDB" id="A0A2T4BI24"/>
<proteinExistence type="predicted"/>
<organism evidence="1 2">
    <name type="scientific">Trichoderma citrinoviride</name>
    <dbReference type="NCBI Taxonomy" id="58853"/>
    <lineage>
        <taxon>Eukaryota</taxon>
        <taxon>Fungi</taxon>
        <taxon>Dikarya</taxon>
        <taxon>Ascomycota</taxon>
        <taxon>Pezizomycotina</taxon>
        <taxon>Sordariomycetes</taxon>
        <taxon>Hypocreomycetidae</taxon>
        <taxon>Hypocreales</taxon>
        <taxon>Hypocreaceae</taxon>
        <taxon>Trichoderma</taxon>
    </lineage>
</organism>
<gene>
    <name evidence="1" type="ORF">BBK36DRAFT_1139053</name>
</gene>
<dbReference type="Proteomes" id="UP000241546">
    <property type="component" value="Unassembled WGS sequence"/>
</dbReference>
<dbReference type="EMBL" id="KZ680209">
    <property type="protein sequence ID" value="PTB68963.1"/>
    <property type="molecule type" value="Genomic_DNA"/>
</dbReference>
<dbReference type="RefSeq" id="XP_024752283.1">
    <property type="nucleotide sequence ID" value="XM_024893287.1"/>
</dbReference>
<keyword evidence="2" id="KW-1185">Reference proteome</keyword>
<reference evidence="2" key="1">
    <citation type="submission" date="2016-07" db="EMBL/GenBank/DDBJ databases">
        <title>Multiple horizontal gene transfer events from other fungi enriched the ability of initially mycotrophic Trichoderma (Ascomycota) to feed on dead plant biomass.</title>
        <authorList>
            <consortium name="DOE Joint Genome Institute"/>
            <person name="Atanasova L."/>
            <person name="Chenthamara K."/>
            <person name="Zhang J."/>
            <person name="Grujic M."/>
            <person name="Henrissat B."/>
            <person name="Kuo A."/>
            <person name="Aerts A."/>
            <person name="Salamov A."/>
            <person name="Lipzen A."/>
            <person name="Labutti K."/>
            <person name="Barry K."/>
            <person name="Miao Y."/>
            <person name="Rahimi M.J."/>
            <person name="Shen Q."/>
            <person name="Grigoriev I.V."/>
            <person name="Kubicek C.P."/>
            <person name="Druzhinina I.S."/>
        </authorList>
    </citation>
    <scope>NUCLEOTIDE SEQUENCE [LARGE SCALE GENOMIC DNA]</scope>
    <source>
        <strain evidence="2">TUCIM 6016</strain>
    </source>
</reference>
<name>A0A2T4BI24_9HYPO</name>
<dbReference type="GeneID" id="36601405"/>
<protein>
    <submittedName>
        <fullName evidence="1">Uncharacterized protein</fullName>
    </submittedName>
</protein>
<evidence type="ECO:0000313" key="2">
    <source>
        <dbReference type="Proteomes" id="UP000241546"/>
    </source>
</evidence>
<accession>A0A2T4BI24</accession>